<keyword evidence="5" id="KW-0804">Transcription</keyword>
<evidence type="ECO:0000313" key="10">
    <source>
        <dbReference type="Proteomes" id="UP000663832"/>
    </source>
</evidence>
<dbReference type="PANTHER" id="PTHR23349:SF50">
    <property type="entry name" value="PROTEIN TWIST"/>
    <property type="match status" value="1"/>
</dbReference>
<dbReference type="SMART" id="SM00353">
    <property type="entry name" value="HLH"/>
    <property type="match status" value="1"/>
</dbReference>
<sequence>MDHNSSSILLQQSSHQSLFNTFIKSQYTLTTMSSGGSESSLSSPSASIPIDENDEHQHKRRLTRLQRRLHGQPYPSSSLKQRRRQEHIHQEQQQQQQQLQIMSQDDVQNQRAIANVRERQRTQSLNDAFAHLRLIIPTLPSDKLSKIQTLKLATRYIDFLYQILHGDDEQQQNATFQNEPSPTQQNERTLSYAFSVWRMEGAWSANGNITNEQQTTIDQMPFSPDDYQDN</sequence>
<keyword evidence="2" id="KW-0221">Differentiation</keyword>
<organism evidence="9 10">
    <name type="scientific">Adineta steineri</name>
    <dbReference type="NCBI Taxonomy" id="433720"/>
    <lineage>
        <taxon>Eukaryota</taxon>
        <taxon>Metazoa</taxon>
        <taxon>Spiralia</taxon>
        <taxon>Gnathifera</taxon>
        <taxon>Rotifera</taxon>
        <taxon>Eurotatoria</taxon>
        <taxon>Bdelloidea</taxon>
        <taxon>Adinetida</taxon>
        <taxon>Adinetidae</taxon>
        <taxon>Adineta</taxon>
    </lineage>
</organism>
<evidence type="ECO:0000256" key="1">
    <source>
        <dbReference type="ARBA" id="ARBA00022473"/>
    </source>
</evidence>
<feature type="domain" description="BHLH" evidence="8">
    <location>
        <begin position="109"/>
        <end position="160"/>
    </location>
</feature>
<dbReference type="InterPro" id="IPR011598">
    <property type="entry name" value="bHLH_dom"/>
</dbReference>
<dbReference type="GO" id="GO:0030154">
    <property type="term" value="P:cell differentiation"/>
    <property type="evidence" value="ECO:0007669"/>
    <property type="project" value="UniProtKB-KW"/>
</dbReference>
<feature type="compositionally biased region" description="Low complexity" evidence="7">
    <location>
        <begin position="91"/>
        <end position="101"/>
    </location>
</feature>
<evidence type="ECO:0000256" key="7">
    <source>
        <dbReference type="SAM" id="MobiDB-lite"/>
    </source>
</evidence>
<name>A0A814VGK8_9BILA</name>
<dbReference type="GO" id="GO:0046983">
    <property type="term" value="F:protein dimerization activity"/>
    <property type="evidence" value="ECO:0007669"/>
    <property type="project" value="InterPro"/>
</dbReference>
<evidence type="ECO:0000256" key="2">
    <source>
        <dbReference type="ARBA" id="ARBA00022782"/>
    </source>
</evidence>
<protein>
    <recommendedName>
        <fullName evidence="8">BHLH domain-containing protein</fullName>
    </recommendedName>
</protein>
<feature type="compositionally biased region" description="Basic residues" evidence="7">
    <location>
        <begin position="58"/>
        <end position="70"/>
    </location>
</feature>
<keyword evidence="10" id="KW-1185">Reference proteome</keyword>
<dbReference type="SUPFAM" id="SSF47459">
    <property type="entry name" value="HLH, helix-loop-helix DNA-binding domain"/>
    <property type="match status" value="1"/>
</dbReference>
<dbReference type="PROSITE" id="PS50888">
    <property type="entry name" value="BHLH"/>
    <property type="match status" value="1"/>
</dbReference>
<feature type="region of interest" description="Disordered" evidence="7">
    <location>
        <begin position="31"/>
        <end position="105"/>
    </location>
</feature>
<evidence type="ECO:0000256" key="4">
    <source>
        <dbReference type="ARBA" id="ARBA00023125"/>
    </source>
</evidence>
<feature type="compositionally biased region" description="Low complexity" evidence="7">
    <location>
        <begin position="33"/>
        <end position="47"/>
    </location>
</feature>
<dbReference type="FunFam" id="4.10.280.10:FF:000030">
    <property type="entry name" value="Twist transcription factor"/>
    <property type="match status" value="1"/>
</dbReference>
<evidence type="ECO:0000256" key="3">
    <source>
        <dbReference type="ARBA" id="ARBA00023015"/>
    </source>
</evidence>
<dbReference type="OrthoDB" id="8583783at2759"/>
<dbReference type="EMBL" id="CAJNOM010000179">
    <property type="protein sequence ID" value="CAF1187127.1"/>
    <property type="molecule type" value="Genomic_DNA"/>
</dbReference>
<keyword evidence="1" id="KW-0217">Developmental protein</keyword>
<evidence type="ECO:0000259" key="8">
    <source>
        <dbReference type="PROSITE" id="PS50888"/>
    </source>
</evidence>
<evidence type="ECO:0000256" key="6">
    <source>
        <dbReference type="ARBA" id="ARBA00023242"/>
    </source>
</evidence>
<dbReference type="PANTHER" id="PTHR23349">
    <property type="entry name" value="BASIC HELIX-LOOP-HELIX TRANSCRIPTION FACTOR, TWIST"/>
    <property type="match status" value="1"/>
</dbReference>
<dbReference type="InterPro" id="IPR050283">
    <property type="entry name" value="E-box_TF_Regulators"/>
</dbReference>
<evidence type="ECO:0000256" key="5">
    <source>
        <dbReference type="ARBA" id="ARBA00023163"/>
    </source>
</evidence>
<dbReference type="Gene3D" id="4.10.280.10">
    <property type="entry name" value="Helix-loop-helix DNA-binding domain"/>
    <property type="match status" value="1"/>
</dbReference>
<accession>A0A814VGK8</accession>
<comment type="caution">
    <text evidence="9">The sequence shown here is derived from an EMBL/GenBank/DDBJ whole genome shotgun (WGS) entry which is preliminary data.</text>
</comment>
<dbReference type="InterPro" id="IPR036638">
    <property type="entry name" value="HLH_DNA-bd_sf"/>
</dbReference>
<feature type="region of interest" description="Disordered" evidence="7">
    <location>
        <begin position="207"/>
        <end position="230"/>
    </location>
</feature>
<proteinExistence type="predicted"/>
<keyword evidence="4" id="KW-0238">DNA-binding</keyword>
<reference evidence="9" key="1">
    <citation type="submission" date="2021-02" db="EMBL/GenBank/DDBJ databases">
        <authorList>
            <person name="Nowell W R."/>
        </authorList>
    </citation>
    <scope>NUCLEOTIDE SEQUENCE</scope>
</reference>
<evidence type="ECO:0000313" key="9">
    <source>
        <dbReference type="EMBL" id="CAF1187127.1"/>
    </source>
</evidence>
<keyword evidence="3" id="KW-0805">Transcription regulation</keyword>
<dbReference type="GO" id="GO:0000977">
    <property type="term" value="F:RNA polymerase II transcription regulatory region sequence-specific DNA binding"/>
    <property type="evidence" value="ECO:0007669"/>
    <property type="project" value="TreeGrafter"/>
</dbReference>
<dbReference type="AlphaFoldDB" id="A0A814VGK8"/>
<feature type="compositionally biased region" description="Polar residues" evidence="7">
    <location>
        <begin position="207"/>
        <end position="218"/>
    </location>
</feature>
<keyword evidence="6" id="KW-0539">Nucleus</keyword>
<dbReference type="Proteomes" id="UP000663832">
    <property type="component" value="Unassembled WGS sequence"/>
</dbReference>
<dbReference type="GO" id="GO:0000981">
    <property type="term" value="F:DNA-binding transcription factor activity, RNA polymerase II-specific"/>
    <property type="evidence" value="ECO:0007669"/>
    <property type="project" value="TreeGrafter"/>
</dbReference>
<dbReference type="Pfam" id="PF00010">
    <property type="entry name" value="HLH"/>
    <property type="match status" value="1"/>
</dbReference>
<gene>
    <name evidence="9" type="ORF">QVE165_LOCUS25027</name>
</gene>